<evidence type="ECO:0000313" key="2">
    <source>
        <dbReference type="EMBL" id="RZD16736.1"/>
    </source>
</evidence>
<dbReference type="PANTHER" id="PTHR43169:SF2">
    <property type="entry name" value="NAD_GMP SYNTHASE DOMAIN-CONTAINING PROTEIN"/>
    <property type="match status" value="1"/>
</dbReference>
<keyword evidence="2" id="KW-0808">Transferase</keyword>
<evidence type="ECO:0000313" key="3">
    <source>
        <dbReference type="Proteomes" id="UP000316562"/>
    </source>
</evidence>
<dbReference type="InterPro" id="IPR052188">
    <property type="entry name" value="Ni-pincer_cofactor_biosynth"/>
</dbReference>
<gene>
    <name evidence="2" type="primary">larE</name>
    <name evidence="2" type="ORF">EVJ46_00400</name>
</gene>
<comment type="caution">
    <text evidence="2">The sequence shown here is derived from an EMBL/GenBank/DDBJ whole genome shotgun (WGS) entry which is preliminary data.</text>
</comment>
<dbReference type="EMBL" id="SGBC01000001">
    <property type="protein sequence ID" value="RZD16736.1"/>
    <property type="molecule type" value="Genomic_DNA"/>
</dbReference>
<organism evidence="2 3">
    <name type="scientific">Acididesulfobacter guangdongensis</name>
    <dbReference type="NCBI Taxonomy" id="2597225"/>
    <lineage>
        <taxon>Bacteria</taxon>
        <taxon>Deltaproteobacteria</taxon>
        <taxon>Candidatus Acidulodesulfobacterales</taxon>
        <taxon>Candidatus Acididesulfobacter</taxon>
    </lineage>
</organism>
<dbReference type="Proteomes" id="UP000316562">
    <property type="component" value="Unassembled WGS sequence"/>
</dbReference>
<dbReference type="AlphaFoldDB" id="A0A519BHJ2"/>
<dbReference type="NCBIfam" id="TIGR00268">
    <property type="entry name" value="ATP-dependent sacrificial sulfur transferase LarE"/>
    <property type="match status" value="1"/>
</dbReference>
<accession>A0A519BHJ2</accession>
<dbReference type="InterPro" id="IPR014729">
    <property type="entry name" value="Rossmann-like_a/b/a_fold"/>
</dbReference>
<dbReference type="PANTHER" id="PTHR43169">
    <property type="entry name" value="EXSB FAMILY PROTEIN"/>
    <property type="match status" value="1"/>
</dbReference>
<sequence length="293" mass="32984">MNTVIDTEISISTAASTYTADKMIEIDDNLLQKIEKIQTILGSEKKIAVAYSGGVDSTFLLFIAGKTLGAENVLAVTGNSFTIPGREIEFCKKKTFELGVKHIIVKTKEYLDESYLKNDYLRCYFCKIALFKTIRPYIPEGYKLSVGTNAEDEANFKDRPGMKAEKEFNVISPLKEAGFFKNDIRNASKFFRLDTWDKPQMACLASRIPFGSIVTEEKIKMVERAEDVLMQNGFNEVRIRHYGKLAKIEVPSAQINNLMQYESLSDIISKIKEIGFKTVAVDIEGINHSGLNL</sequence>
<dbReference type="SUPFAM" id="SSF52402">
    <property type="entry name" value="Adenine nucleotide alpha hydrolases-like"/>
    <property type="match status" value="1"/>
</dbReference>
<feature type="active site" description="Nucleophile and sulfur donor" evidence="1">
    <location>
        <position position="203"/>
    </location>
</feature>
<dbReference type="GO" id="GO:0016783">
    <property type="term" value="F:sulfurtransferase activity"/>
    <property type="evidence" value="ECO:0007669"/>
    <property type="project" value="InterPro"/>
</dbReference>
<dbReference type="InterPro" id="IPR005232">
    <property type="entry name" value="LarE"/>
</dbReference>
<dbReference type="Gene3D" id="3.40.50.620">
    <property type="entry name" value="HUPs"/>
    <property type="match status" value="1"/>
</dbReference>
<name>A0A519BHJ2_ACIG2</name>
<dbReference type="CDD" id="cd01990">
    <property type="entry name" value="LarE-like"/>
    <property type="match status" value="1"/>
</dbReference>
<dbReference type="PIRSF" id="PIRSF006661">
    <property type="entry name" value="PP-lp_UCP006661"/>
    <property type="match status" value="1"/>
</dbReference>
<reference evidence="2 3" key="1">
    <citation type="journal article" date="2019" name="ISME J.">
        <title>Insights into ecological role of a new deltaproteobacterial order Candidatus Acidulodesulfobacterales by metagenomics and metatranscriptomics.</title>
        <authorList>
            <person name="Tan S."/>
            <person name="Liu J."/>
            <person name="Fang Y."/>
            <person name="Hedlund B.P."/>
            <person name="Lian Z.H."/>
            <person name="Huang L.Y."/>
            <person name="Li J.T."/>
            <person name="Huang L.N."/>
            <person name="Li W.J."/>
            <person name="Jiang H.C."/>
            <person name="Dong H.L."/>
            <person name="Shu W.S."/>
        </authorList>
    </citation>
    <scope>NUCLEOTIDE SEQUENCE [LARGE SCALE GENOMIC DNA]</scope>
    <source>
        <strain evidence="2">AP2</strain>
    </source>
</reference>
<evidence type="ECO:0000256" key="1">
    <source>
        <dbReference type="PIRSR" id="PIRSR006661-1"/>
    </source>
</evidence>
<proteinExistence type="predicted"/>
<protein>
    <submittedName>
        <fullName evidence="2">ATP-dependent sacrificial sulfur transferase LarE</fullName>
    </submittedName>
</protein>